<organism evidence="1 2">
    <name type="scientific">Candidatus Egerieicola faecale</name>
    <dbReference type="NCBI Taxonomy" id="2840774"/>
    <lineage>
        <taxon>Bacteria</taxon>
        <taxon>Bacillati</taxon>
        <taxon>Bacillota</taxon>
        <taxon>Clostridia</taxon>
        <taxon>Eubacteriales</taxon>
        <taxon>Oscillospiraceae</taxon>
        <taxon>Oscillospiraceae incertae sedis</taxon>
        <taxon>Candidatus Egerieicola</taxon>
    </lineage>
</organism>
<comment type="caution">
    <text evidence="1">The sequence shown here is derived from an EMBL/GenBank/DDBJ whole genome shotgun (WGS) entry which is preliminary data.</text>
</comment>
<dbReference type="AlphaFoldDB" id="A0A9D1IUP6"/>
<sequence>MEYTQPLPQTGQVREADESCCNLSGAEAWGSLNLLLPYGVYAKPPQGSRCVVLPLGEGERLNLGCTVSPQGLEPGEIKLQSAGGSYLILKNDGTIRLGGQVVQEEL</sequence>
<reference evidence="1" key="1">
    <citation type="submission" date="2020-10" db="EMBL/GenBank/DDBJ databases">
        <authorList>
            <person name="Gilroy R."/>
        </authorList>
    </citation>
    <scope>NUCLEOTIDE SEQUENCE</scope>
    <source>
        <strain evidence="1">4509</strain>
    </source>
</reference>
<reference evidence="1" key="2">
    <citation type="journal article" date="2021" name="PeerJ">
        <title>Extensive microbial diversity within the chicken gut microbiome revealed by metagenomics and culture.</title>
        <authorList>
            <person name="Gilroy R."/>
            <person name="Ravi A."/>
            <person name="Getino M."/>
            <person name="Pursley I."/>
            <person name="Horton D.L."/>
            <person name="Alikhan N.F."/>
            <person name="Baker D."/>
            <person name="Gharbi K."/>
            <person name="Hall N."/>
            <person name="Watson M."/>
            <person name="Adriaenssens E.M."/>
            <person name="Foster-Nyarko E."/>
            <person name="Jarju S."/>
            <person name="Secka A."/>
            <person name="Antonio M."/>
            <person name="Oren A."/>
            <person name="Chaudhuri R.R."/>
            <person name="La Ragione R."/>
            <person name="Hildebrand F."/>
            <person name="Pallen M.J."/>
        </authorList>
    </citation>
    <scope>NUCLEOTIDE SEQUENCE</scope>
    <source>
        <strain evidence="1">4509</strain>
    </source>
</reference>
<protein>
    <submittedName>
        <fullName evidence="1">Uncharacterized protein</fullName>
    </submittedName>
</protein>
<accession>A0A9D1IUP6</accession>
<evidence type="ECO:0000313" key="2">
    <source>
        <dbReference type="Proteomes" id="UP000824082"/>
    </source>
</evidence>
<name>A0A9D1IUP6_9FIRM</name>
<proteinExistence type="predicted"/>
<dbReference type="Proteomes" id="UP000824082">
    <property type="component" value="Unassembled WGS sequence"/>
</dbReference>
<gene>
    <name evidence="1" type="ORF">IAD19_07560</name>
</gene>
<evidence type="ECO:0000313" key="1">
    <source>
        <dbReference type="EMBL" id="HIU42394.1"/>
    </source>
</evidence>
<dbReference type="EMBL" id="DVMX01000143">
    <property type="protein sequence ID" value="HIU42394.1"/>
    <property type="molecule type" value="Genomic_DNA"/>
</dbReference>